<evidence type="ECO:0000313" key="1">
    <source>
        <dbReference type="EMBL" id="MBI1620170.1"/>
    </source>
</evidence>
<sequence length="71" mass="7774">MVTIRGENITLDLLLWRRHGVRGQGLVEETLALNPNLASLGPIIPLGTVVRLPDLPVRQEPAPRKVVSLFG</sequence>
<evidence type="ECO:0000313" key="2">
    <source>
        <dbReference type="Proteomes" id="UP000601789"/>
    </source>
</evidence>
<comment type="caution">
    <text evidence="1">The sequence shown here is derived from an EMBL/GenBank/DDBJ whole genome shotgun (WGS) entry which is preliminary data.</text>
</comment>
<proteinExistence type="predicted"/>
<dbReference type="Proteomes" id="UP000601789">
    <property type="component" value="Unassembled WGS sequence"/>
</dbReference>
<keyword evidence="2" id="KW-1185">Reference proteome</keyword>
<protein>
    <submittedName>
        <fullName evidence="1">Tail protein X</fullName>
    </submittedName>
</protein>
<dbReference type="EMBL" id="JADGMQ010000002">
    <property type="protein sequence ID" value="MBI1620170.1"/>
    <property type="molecule type" value="Genomic_DNA"/>
</dbReference>
<gene>
    <name evidence="1" type="ORF">IOD40_05775</name>
</gene>
<dbReference type="Pfam" id="PF05489">
    <property type="entry name" value="Phage_tail_X"/>
    <property type="match status" value="1"/>
</dbReference>
<name>A0ABS0SC17_9HYPH</name>
<dbReference type="InterPro" id="IPR008861">
    <property type="entry name" value="GpX-like"/>
</dbReference>
<reference evidence="1 2" key="1">
    <citation type="submission" date="2020-10" db="EMBL/GenBank/DDBJ databases">
        <title>Aquamicrobium zhengzhouensis sp. nov., a exopolysaccharide producing bacterium isolated from farmland soil.</title>
        <authorList>
            <person name="Wang X."/>
        </authorList>
    </citation>
    <scope>NUCLEOTIDE SEQUENCE [LARGE SCALE GENOMIC DNA]</scope>
    <source>
        <strain evidence="2">cd-1</strain>
    </source>
</reference>
<organism evidence="1 2">
    <name type="scientific">Aquamicrobium zhengzhouense</name>
    <dbReference type="NCBI Taxonomy" id="2781738"/>
    <lineage>
        <taxon>Bacteria</taxon>
        <taxon>Pseudomonadati</taxon>
        <taxon>Pseudomonadota</taxon>
        <taxon>Alphaproteobacteria</taxon>
        <taxon>Hyphomicrobiales</taxon>
        <taxon>Phyllobacteriaceae</taxon>
        <taxon>Aquamicrobium</taxon>
    </lineage>
</organism>
<accession>A0ABS0SC17</accession>